<dbReference type="Proteomes" id="UP000183649">
    <property type="component" value="Unassembled WGS sequence"/>
</dbReference>
<dbReference type="CDD" id="cd01029">
    <property type="entry name" value="TOPRIM_primases"/>
    <property type="match status" value="1"/>
</dbReference>
<dbReference type="InterPro" id="IPR025048">
    <property type="entry name" value="DUF3987"/>
</dbReference>
<evidence type="ECO:0008006" key="4">
    <source>
        <dbReference type="Google" id="ProtNLM"/>
    </source>
</evidence>
<feature type="region of interest" description="Disordered" evidence="1">
    <location>
        <begin position="1"/>
        <end position="33"/>
    </location>
</feature>
<name>A0A0K6I9G4_9BURK</name>
<dbReference type="EMBL" id="CYHF01000010">
    <property type="protein sequence ID" value="CUA99761.1"/>
    <property type="molecule type" value="Genomic_DNA"/>
</dbReference>
<dbReference type="Gene3D" id="3.40.1360.10">
    <property type="match status" value="1"/>
</dbReference>
<dbReference type="RefSeq" id="WP_055451482.1">
    <property type="nucleotide sequence ID" value="NZ_CYHF01000010.1"/>
</dbReference>
<dbReference type="AlphaFoldDB" id="A0A0K6I9G4"/>
<evidence type="ECO:0000313" key="2">
    <source>
        <dbReference type="EMBL" id="CUA99761.1"/>
    </source>
</evidence>
<gene>
    <name evidence="2" type="ORF">Ga0061069_11088</name>
</gene>
<keyword evidence="3" id="KW-1185">Reference proteome</keyword>
<accession>A0A0K6I9G4</accession>
<reference evidence="3" key="1">
    <citation type="submission" date="2015-08" db="EMBL/GenBank/DDBJ databases">
        <authorList>
            <person name="Varghese N."/>
        </authorList>
    </citation>
    <scope>NUCLEOTIDE SEQUENCE [LARGE SCALE GENOMIC DNA]</scope>
    <source>
        <strain evidence="3">DSM 18181</strain>
    </source>
</reference>
<sequence>MSEVIDAVESPQQAARRLSAPARRDGFEPEALHPYTDDAGNALFWRIRLKHPDGSKWIRPMRRTADGTGYEIGEPSAPAAGKPLYNLRAIAAHPDAAVIVTEGEKAADALGKLGLIATTSGGASSANAADWAPLASRRVLIWPDHDEPGAQYGREVAARLLALGSTIAVIDVAALGLPPKADAWDWWKARPQTTAAEVLALAALPVLPAAPLANAANLANAERHSQHSQLPPLPVPQALERACALVMPQTEGSDAPYPLGALGPLAAAAAALAEGAQVSPAMAGQSLLAAAALLVQGAANVRTLSGHAAPLSLYALTIAQSGDGKDTADRPALRPIHDFQREAGQRHAEAMQAYEEAKSRRKKNDPPPDPPGPAPYRIAADLTIEGMRRSFAEGVSAQGVFSTEAGAVLAGHAMTPENRTKTAASLCGLWDRGHLSVVRAGGGRTERYGVRLSAHLLIQPAALGDVMGDEVLSGIGFWPRFLLAWPAPLAPRVFKPWRPEHSPDMLRYWADCKRLLSRPLPDDCDPLPVVELDAQAAQRMAGFFEDMEREGRQGGLRDVQPFALRATEQACRIAGVLTCFAGAEGIDDQAAAWGAALAAHSLDNWQAALSGKADPTPGRALTLYRWLVERVGWVALKDIPRIGPSCLRSADRRNDALDRLEALGLVEFDGQNVKAQGVDHARR</sequence>
<protein>
    <recommendedName>
        <fullName evidence="4">DUF3987 domain-containing protein</fullName>
    </recommendedName>
</protein>
<proteinExistence type="predicted"/>
<evidence type="ECO:0000313" key="3">
    <source>
        <dbReference type="Proteomes" id="UP000183649"/>
    </source>
</evidence>
<evidence type="ECO:0000256" key="1">
    <source>
        <dbReference type="SAM" id="MobiDB-lite"/>
    </source>
</evidence>
<dbReference type="InterPro" id="IPR034154">
    <property type="entry name" value="TOPRIM_DnaG/twinkle"/>
</dbReference>
<dbReference type="STRING" id="339866.GCA_001418255_02648"/>
<feature type="compositionally biased region" description="Basic and acidic residues" evidence="1">
    <location>
        <begin position="22"/>
        <end position="31"/>
    </location>
</feature>
<feature type="region of interest" description="Disordered" evidence="1">
    <location>
        <begin position="342"/>
        <end position="377"/>
    </location>
</feature>
<organism evidence="2 3">
    <name type="scientific">Thiomonas bhubaneswarensis</name>
    <dbReference type="NCBI Taxonomy" id="339866"/>
    <lineage>
        <taxon>Bacteria</taxon>
        <taxon>Pseudomonadati</taxon>
        <taxon>Pseudomonadota</taxon>
        <taxon>Betaproteobacteria</taxon>
        <taxon>Burkholderiales</taxon>
        <taxon>Thiomonas</taxon>
    </lineage>
</organism>
<dbReference type="Pfam" id="PF13148">
    <property type="entry name" value="DUF3987"/>
    <property type="match status" value="1"/>
</dbReference>